<comment type="similarity">
    <text evidence="1">Belongs to the LCA5 family.</text>
</comment>
<dbReference type="PANTHER" id="PTHR16650">
    <property type="entry name" value="C21ORF13-RELATED"/>
    <property type="match status" value="1"/>
</dbReference>
<feature type="coiled-coil region" evidence="3">
    <location>
        <begin position="390"/>
        <end position="417"/>
    </location>
</feature>
<feature type="domain" description="Lebercilin" evidence="5">
    <location>
        <begin position="64"/>
        <end position="254"/>
    </location>
</feature>
<dbReference type="OrthoDB" id="2123794at2759"/>
<feature type="region of interest" description="Disordered" evidence="4">
    <location>
        <begin position="318"/>
        <end position="365"/>
    </location>
</feature>
<evidence type="ECO:0000256" key="1">
    <source>
        <dbReference type="ARBA" id="ARBA00010229"/>
    </source>
</evidence>
<dbReference type="InterPro" id="IPR028933">
    <property type="entry name" value="Lebercilin_dom"/>
</dbReference>
<dbReference type="GO" id="GO:0005930">
    <property type="term" value="C:axoneme"/>
    <property type="evidence" value="ECO:0007669"/>
    <property type="project" value="TreeGrafter"/>
</dbReference>
<dbReference type="EMBL" id="OV651830">
    <property type="protein sequence ID" value="CAH1105036.1"/>
    <property type="molecule type" value="Genomic_DNA"/>
</dbReference>
<evidence type="ECO:0000313" key="6">
    <source>
        <dbReference type="EMBL" id="CAH1105036.1"/>
    </source>
</evidence>
<keyword evidence="2 3" id="KW-0175">Coiled coil</keyword>
<sequence length="547" mass="62788">MTSCSSSVSVPVKSTNSDDHRSNSCNSVCTTNSSCFLQKRKPKNPLMYSNRTNYPKFTPVSNTVKQRVLSAKLLKLRSLQSQLNDANYHLSELSKENQILKNLQKRQDKALSKYENTNADLPRLLRGHEEQIRMLTEKNKAQRFKIRELTELVKSRDEELLRNQERLAYLDRLSKDKRLVDKEKLLEQIEDLKLKLLKVEEFNSILNRKLVLESKTSKQRLNNENMKYRNSQRDLTQALTEIERLTGLLETKENVVHPRKNRFTRLQAVSMVNLNTYRSQKSKNVEKLATIEDDSESVPEKTPVSNIKLEPIKCRQEESFKKPNGILDSPSENIKNRLSSSGSKSRESGEDSNLSGEDDYGRLSDNGSELSLNNFLLAEENIQCDPPVEEETLEKLNAQLDAAIKKAEQNVDSEFDKKMGTYCSDVVHDVREFSDRVDAQKESLKVSKNDTNSIIETFEKTQKLEKKLNKSFLNFDPLNDDFLKSILSEGKPDKNGNINKEPKFGSSVDRKKLLDTLKAIDDGDSLDFDDLPMHKKNFSREIDQLIG</sequence>
<gene>
    <name evidence="6" type="ORF">PSYICH_LOCUS5768</name>
</gene>
<feature type="coiled-coil region" evidence="3">
    <location>
        <begin position="76"/>
        <end position="120"/>
    </location>
</feature>
<feature type="compositionally biased region" description="Low complexity" evidence="4">
    <location>
        <begin position="1"/>
        <end position="15"/>
    </location>
</feature>
<protein>
    <recommendedName>
        <fullName evidence="5">Lebercilin domain-containing protein</fullName>
    </recommendedName>
</protein>
<dbReference type="Pfam" id="PF15619">
    <property type="entry name" value="Lebercilin"/>
    <property type="match status" value="1"/>
</dbReference>
<feature type="region of interest" description="Disordered" evidence="4">
    <location>
        <begin position="1"/>
        <end position="27"/>
    </location>
</feature>
<reference evidence="6" key="1">
    <citation type="submission" date="2022-01" db="EMBL/GenBank/DDBJ databases">
        <authorList>
            <person name="King R."/>
        </authorList>
    </citation>
    <scope>NUCLEOTIDE SEQUENCE</scope>
</reference>
<evidence type="ECO:0000259" key="5">
    <source>
        <dbReference type="Pfam" id="PF15619"/>
    </source>
</evidence>
<dbReference type="AlphaFoldDB" id="A0A9P0GBM4"/>
<evidence type="ECO:0000256" key="4">
    <source>
        <dbReference type="SAM" id="MobiDB-lite"/>
    </source>
</evidence>
<accession>A0A9P0GBM4</accession>
<keyword evidence="7" id="KW-1185">Reference proteome</keyword>
<dbReference type="GO" id="GO:0042073">
    <property type="term" value="P:intraciliary transport"/>
    <property type="evidence" value="ECO:0007669"/>
    <property type="project" value="TreeGrafter"/>
</dbReference>
<organism evidence="6 7">
    <name type="scientific">Psylliodes chrysocephalus</name>
    <dbReference type="NCBI Taxonomy" id="3402493"/>
    <lineage>
        <taxon>Eukaryota</taxon>
        <taxon>Metazoa</taxon>
        <taxon>Ecdysozoa</taxon>
        <taxon>Arthropoda</taxon>
        <taxon>Hexapoda</taxon>
        <taxon>Insecta</taxon>
        <taxon>Pterygota</taxon>
        <taxon>Neoptera</taxon>
        <taxon>Endopterygota</taxon>
        <taxon>Coleoptera</taxon>
        <taxon>Polyphaga</taxon>
        <taxon>Cucujiformia</taxon>
        <taxon>Chrysomeloidea</taxon>
        <taxon>Chrysomelidae</taxon>
        <taxon>Galerucinae</taxon>
        <taxon>Alticini</taxon>
        <taxon>Psylliodes</taxon>
    </lineage>
</organism>
<evidence type="ECO:0000256" key="2">
    <source>
        <dbReference type="ARBA" id="ARBA00023054"/>
    </source>
</evidence>
<dbReference type="PANTHER" id="PTHR16650:SF6">
    <property type="entry name" value="GH21622P"/>
    <property type="match status" value="1"/>
</dbReference>
<proteinExistence type="inferred from homology"/>
<feature type="coiled-coil region" evidence="3">
    <location>
        <begin position="182"/>
        <end position="238"/>
    </location>
</feature>
<dbReference type="InterPro" id="IPR026188">
    <property type="entry name" value="Lebercilin-like"/>
</dbReference>
<name>A0A9P0GBM4_9CUCU</name>
<dbReference type="Proteomes" id="UP001153636">
    <property type="component" value="Chromosome 18"/>
</dbReference>
<evidence type="ECO:0000313" key="7">
    <source>
        <dbReference type="Proteomes" id="UP001153636"/>
    </source>
</evidence>
<evidence type="ECO:0000256" key="3">
    <source>
        <dbReference type="SAM" id="Coils"/>
    </source>
</evidence>